<accession>A0ABY0XRW8</accession>
<reference evidence="1 2" key="1">
    <citation type="submission" date="2016-10" db="EMBL/GenBank/DDBJ databases">
        <authorList>
            <person name="Varghese N."/>
            <person name="Submissions S."/>
        </authorList>
    </citation>
    <scope>NUCLEOTIDE SEQUENCE [LARGE SCALE GENOMIC DNA]</scope>
    <source>
        <strain evidence="1 2">DSM 18327</strain>
    </source>
</reference>
<gene>
    <name evidence="1" type="ORF">SAMN05216205_1232</name>
</gene>
<evidence type="ECO:0000313" key="1">
    <source>
        <dbReference type="EMBL" id="SEC01313.1"/>
    </source>
</evidence>
<dbReference type="Proteomes" id="UP000199665">
    <property type="component" value="Unassembled WGS sequence"/>
</dbReference>
<proteinExistence type="predicted"/>
<dbReference type="EMBL" id="FNRV01000001">
    <property type="protein sequence ID" value="SEC01313.1"/>
    <property type="molecule type" value="Genomic_DNA"/>
</dbReference>
<organism evidence="1 2">
    <name type="scientific">Pseudomonas mohnii</name>
    <dbReference type="NCBI Taxonomy" id="395600"/>
    <lineage>
        <taxon>Bacteria</taxon>
        <taxon>Pseudomonadati</taxon>
        <taxon>Pseudomonadota</taxon>
        <taxon>Gammaproteobacteria</taxon>
        <taxon>Pseudomonadales</taxon>
        <taxon>Pseudomonadaceae</taxon>
        <taxon>Pseudomonas</taxon>
    </lineage>
</organism>
<protein>
    <submittedName>
        <fullName evidence="1">Uncharacterized protein</fullName>
    </submittedName>
</protein>
<keyword evidence="2" id="KW-1185">Reference proteome</keyword>
<dbReference type="RefSeq" id="WP_090463528.1">
    <property type="nucleotide sequence ID" value="NZ_FNRV01000001.1"/>
</dbReference>
<name>A0ABY0XRW8_9PSED</name>
<comment type="caution">
    <text evidence="1">The sequence shown here is derived from an EMBL/GenBank/DDBJ whole genome shotgun (WGS) entry which is preliminary data.</text>
</comment>
<evidence type="ECO:0000313" key="2">
    <source>
        <dbReference type="Proteomes" id="UP000199665"/>
    </source>
</evidence>
<sequence length="66" mass="7549">MKNTAMAEWRLMLSRPLNGDIEKRYDELISVADNLLARGIIDCSEWRELVRTAGSYLVGSPGHKYH</sequence>